<feature type="compositionally biased region" description="Polar residues" evidence="1">
    <location>
        <begin position="12"/>
        <end position="23"/>
    </location>
</feature>
<dbReference type="Proteomes" id="UP000013251">
    <property type="component" value="Unassembled WGS sequence"/>
</dbReference>
<evidence type="ECO:0000256" key="1">
    <source>
        <dbReference type="SAM" id="MobiDB-lite"/>
    </source>
</evidence>
<proteinExistence type="predicted"/>
<gene>
    <name evidence="2" type="ORF">F938_00804</name>
</gene>
<dbReference type="PATRIC" id="fig|1217650.3.peg.770"/>
<keyword evidence="3" id="KW-1185">Reference proteome</keyword>
<dbReference type="AlphaFoldDB" id="N9EYU6"/>
<dbReference type="RefSeq" id="WP_005029609.1">
    <property type="nucleotide sequence ID" value="NZ_KB849755.1"/>
</dbReference>
<dbReference type="HOGENOM" id="CLU_406911_0_0_6"/>
<comment type="caution">
    <text evidence="2">The sequence shown here is derived from an EMBL/GenBank/DDBJ whole genome shotgun (WGS) entry which is preliminary data.</text>
</comment>
<accession>N9EYU6</accession>
<evidence type="ECO:0008006" key="4">
    <source>
        <dbReference type="Google" id="ProtNLM"/>
    </source>
</evidence>
<organism evidence="2 3">
    <name type="scientific">Acinetobacter bereziniae LMG 1003 = CIP 70.12</name>
    <dbReference type="NCBI Taxonomy" id="981324"/>
    <lineage>
        <taxon>Bacteria</taxon>
        <taxon>Pseudomonadati</taxon>
        <taxon>Pseudomonadota</taxon>
        <taxon>Gammaproteobacteria</taxon>
        <taxon>Moraxellales</taxon>
        <taxon>Moraxellaceae</taxon>
        <taxon>Acinetobacter</taxon>
    </lineage>
</organism>
<sequence>MLIPRSRGRETAQPTLQQHTPMTGLSAIGNSIGGAVQARDEKLQEQEVTAKRLELYHNDVSEQEAKVKLDDVMTTEMSNQVSTLKNDLANGTINAQQADEKLKTWSNDRYKQLESDMPMHAQKKLQEYWNSTASQQATSFLPLQLRADVQKGATIANQAFDISTRQDREAGRQYLIKNLDGLNLSVADKADRLNKYDVTRDIMDIDGRVTSAVENNNVGDLNNLLGELRGGQFKYLDGPTVQDKEKQVLSRISALDQKAQVEENKRITQSNKVFNDFKTQVLTGRALDSGYIQNVESAVKGTNNESDFQFYKSNSINFQKFSRLSTSDMLSKINSQKAAMKNSTTNNAENESKVMNVYESIYRDKLETLKNNPNQAVSEAGLKPNQLTGMELKANPQSFAAKAVENGVNQYALRDPNIKLKPISEENLPEAKQAFDAMGVNAKLDFIGALIGQSKNIPNGNKIWGATLGQLGSGDQSYIMAGIARMNDYKTTNGEDVAKAILSGTQALKNKQLTMPKDELLKSEFNKYVGNSVSGETANMTFQGFKSIYAHLSERDGYQHKDKDDLSKNIAKTALSMATGGVYDQPIKYGNQRTWKVSKPYGLSDDEFEKDVNKGLRYISSQTGISVGELEDFRLRRSATRSSTGEIRYDLINERGNPLIVKGVQWWVNMKGRTK</sequence>
<evidence type="ECO:0000313" key="2">
    <source>
        <dbReference type="EMBL" id="ENW00160.1"/>
    </source>
</evidence>
<protein>
    <recommendedName>
        <fullName evidence="4">Methyl-coenzyme M reductase</fullName>
    </recommendedName>
</protein>
<reference evidence="2 3" key="1">
    <citation type="submission" date="2013-02" db="EMBL/GenBank/DDBJ databases">
        <title>The Genome Sequence of Acinetobacter bereziniae CIP 70.12.</title>
        <authorList>
            <consortium name="The Broad Institute Genome Sequencing Platform"/>
            <consortium name="The Broad Institute Genome Sequencing Center for Infectious Disease"/>
            <person name="Cerqueira G."/>
            <person name="Feldgarden M."/>
            <person name="Courvalin P."/>
            <person name="Perichon B."/>
            <person name="Grillot-Courvalin C."/>
            <person name="Clermont D."/>
            <person name="Rocha E."/>
            <person name="Yoon E.-J."/>
            <person name="Nemec A."/>
            <person name="Walker B."/>
            <person name="Young S.K."/>
            <person name="Zeng Q."/>
            <person name="Gargeya S."/>
            <person name="Fitzgerald M."/>
            <person name="Haas B."/>
            <person name="Abouelleil A."/>
            <person name="Alvarado L."/>
            <person name="Arachchi H.M."/>
            <person name="Berlin A.M."/>
            <person name="Chapman S.B."/>
            <person name="Dewar J."/>
            <person name="Goldberg J."/>
            <person name="Griggs A."/>
            <person name="Gujja S."/>
            <person name="Hansen M."/>
            <person name="Howarth C."/>
            <person name="Imamovic A."/>
            <person name="Larimer J."/>
            <person name="McCowan C."/>
            <person name="Murphy C."/>
            <person name="Neiman D."/>
            <person name="Pearson M."/>
            <person name="Priest M."/>
            <person name="Roberts A."/>
            <person name="Saif S."/>
            <person name="Shea T."/>
            <person name="Sisk P."/>
            <person name="Sykes S."/>
            <person name="Wortman J."/>
            <person name="Nusbaum C."/>
            <person name="Birren B."/>
        </authorList>
    </citation>
    <scope>NUCLEOTIDE SEQUENCE [LARGE SCALE GENOMIC DNA]</scope>
    <source>
        <strain evidence="2 3">CIP 70.12</strain>
    </source>
</reference>
<dbReference type="EMBL" id="APQG01000015">
    <property type="protein sequence ID" value="ENW00160.1"/>
    <property type="molecule type" value="Genomic_DNA"/>
</dbReference>
<evidence type="ECO:0000313" key="3">
    <source>
        <dbReference type="Proteomes" id="UP000013251"/>
    </source>
</evidence>
<name>N9EYU6_ACIBZ</name>
<feature type="region of interest" description="Disordered" evidence="1">
    <location>
        <begin position="1"/>
        <end position="23"/>
    </location>
</feature>